<reference evidence="2 3" key="1">
    <citation type="journal article" date="2014" name="Mol. Biol. Evol.">
        <title>Massive expansion of Ubiquitination-related gene families within the Chlamydiae.</title>
        <authorList>
            <person name="Domman D."/>
            <person name="Collingro A."/>
            <person name="Lagkouvardos I."/>
            <person name="Gehre L."/>
            <person name="Weinmaier T."/>
            <person name="Rattei T."/>
            <person name="Subtil A."/>
            <person name="Horn M."/>
        </authorList>
    </citation>
    <scope>NUCLEOTIDE SEQUENCE [LARGE SCALE GENOMIC DNA]</scope>
    <source>
        <strain evidence="2 3">EI2</strain>
    </source>
</reference>
<proteinExistence type="predicted"/>
<dbReference type="SMART" id="SM00256">
    <property type="entry name" value="FBOX"/>
    <property type="match status" value="1"/>
</dbReference>
<dbReference type="PATRIC" id="fig|362787.3.peg.825"/>
<dbReference type="AlphaFoldDB" id="A0A0C1HC71"/>
<dbReference type="Gene3D" id="2.130.10.10">
    <property type="entry name" value="YVTN repeat-like/Quinoprotein amine dehydrogenase"/>
    <property type="match status" value="1"/>
</dbReference>
<name>A0A0C1HC71_9BACT</name>
<dbReference type="Gene3D" id="2.160.20.80">
    <property type="entry name" value="E3 ubiquitin-protein ligase SopA"/>
    <property type="match status" value="1"/>
</dbReference>
<dbReference type="SUPFAM" id="SSF81383">
    <property type="entry name" value="F-box domain"/>
    <property type="match status" value="1"/>
</dbReference>
<comment type="caution">
    <text evidence="2">The sequence shown here is derived from an EMBL/GenBank/DDBJ whole genome shotgun (WGS) entry which is preliminary data.</text>
</comment>
<dbReference type="InterPro" id="IPR015943">
    <property type="entry name" value="WD40/YVTN_repeat-like_dom_sf"/>
</dbReference>
<dbReference type="EMBL" id="JSAN01000056">
    <property type="protein sequence ID" value="KIC72388.1"/>
    <property type="molecule type" value="Genomic_DNA"/>
</dbReference>
<evidence type="ECO:0000259" key="1">
    <source>
        <dbReference type="SMART" id="SM00256"/>
    </source>
</evidence>
<dbReference type="InterPro" id="IPR001646">
    <property type="entry name" value="5peptide_repeat"/>
</dbReference>
<dbReference type="Gene3D" id="1.20.1280.50">
    <property type="match status" value="1"/>
</dbReference>
<dbReference type="InterPro" id="IPR001810">
    <property type="entry name" value="F-box_dom"/>
</dbReference>
<dbReference type="RefSeq" id="WP_039357647.1">
    <property type="nucleotide sequence ID" value="NZ_JSAN01000056.1"/>
</dbReference>
<dbReference type="InterPro" id="IPR036322">
    <property type="entry name" value="WD40_repeat_dom_sf"/>
</dbReference>
<dbReference type="SUPFAM" id="SSF50978">
    <property type="entry name" value="WD40 repeat-like"/>
    <property type="match status" value="1"/>
</dbReference>
<evidence type="ECO:0000313" key="3">
    <source>
        <dbReference type="Proteomes" id="UP000031465"/>
    </source>
</evidence>
<evidence type="ECO:0000313" key="2">
    <source>
        <dbReference type="EMBL" id="KIC72388.1"/>
    </source>
</evidence>
<dbReference type="Pfam" id="PF00805">
    <property type="entry name" value="Pentapeptide"/>
    <property type="match status" value="1"/>
</dbReference>
<feature type="domain" description="F-box" evidence="1">
    <location>
        <begin position="29"/>
        <end position="69"/>
    </location>
</feature>
<dbReference type="SUPFAM" id="SSF141571">
    <property type="entry name" value="Pentapeptide repeat-like"/>
    <property type="match status" value="1"/>
</dbReference>
<gene>
    <name evidence="2" type="ORF">DB44_CJ00020</name>
</gene>
<dbReference type="Pfam" id="PF00646">
    <property type="entry name" value="F-box"/>
    <property type="match status" value="1"/>
</dbReference>
<dbReference type="Proteomes" id="UP000031465">
    <property type="component" value="Unassembled WGS sequence"/>
</dbReference>
<dbReference type="InterPro" id="IPR036047">
    <property type="entry name" value="F-box-like_dom_sf"/>
</dbReference>
<protein>
    <recommendedName>
        <fullName evidence="1">F-box domain-containing protein</fullName>
    </recommendedName>
</protein>
<sequence length="446" mass="51613">MLLPSNIDSNINSMIFVDNEQIPSLPSSLAIKIGLEIFKYLELLDRGQAKLVCRKWKKLINKVHFIEKYNIKLKTSAEVKQEAGNLSKPKKLKKKQHFFLIIVRLSKDYIKINVAAANALMILKKTKFSFVGSDFRGIQATGVRLARTILDKVNFSGANLEGADFTGCSLEDAILDGAELRDIQFGQLPYLNHQDDVLAMTVSPDGNYLASIDRENFYVWNLETFKAKKQTLKIKTDLYSDTEQFFLQFFHNGQFFLRSSSFEEKIEIWRTESLEMVNELTIDNVTFISLLTLTQDEKTLITISIKDDEEFSNEKTEICLWQINFNEQSLPQITKVKTKIIRGLAKKASYAPKTSIIAIHIEDCIEFYSLPNLEIKRDWTFLPLKGEEKYEVSDMIFTPQESQLMINIFTKTNVMPAEFKNKFKSKVYRWNMKNKKKGNYFLKKIV</sequence>
<accession>A0A0C1HC71</accession>
<organism evidence="2 3">
    <name type="scientific">Candidatus Protochlamydia amoebophila</name>
    <dbReference type="NCBI Taxonomy" id="362787"/>
    <lineage>
        <taxon>Bacteria</taxon>
        <taxon>Pseudomonadati</taxon>
        <taxon>Chlamydiota</taxon>
        <taxon>Chlamydiia</taxon>
        <taxon>Parachlamydiales</taxon>
        <taxon>Parachlamydiaceae</taxon>
        <taxon>Candidatus Protochlamydia</taxon>
    </lineage>
</organism>